<evidence type="ECO:0000313" key="3">
    <source>
        <dbReference type="Proteomes" id="UP000666369"/>
    </source>
</evidence>
<evidence type="ECO:0008006" key="4">
    <source>
        <dbReference type="Google" id="ProtNLM"/>
    </source>
</evidence>
<dbReference type="PROSITE" id="PS51257">
    <property type="entry name" value="PROKAR_LIPOPROTEIN"/>
    <property type="match status" value="1"/>
</dbReference>
<comment type="caution">
    <text evidence="2">The sequence shown here is derived from an EMBL/GenBank/DDBJ whole genome shotgun (WGS) entry which is preliminary data.</text>
</comment>
<feature type="transmembrane region" description="Helical" evidence="1">
    <location>
        <begin position="184"/>
        <end position="208"/>
    </location>
</feature>
<keyword evidence="1" id="KW-0472">Membrane</keyword>
<evidence type="ECO:0000313" key="2">
    <source>
        <dbReference type="EMBL" id="NGZ86064.1"/>
    </source>
</evidence>
<feature type="transmembrane region" description="Helical" evidence="1">
    <location>
        <begin position="25"/>
        <end position="44"/>
    </location>
</feature>
<accession>A0ABX0FN79</accession>
<protein>
    <recommendedName>
        <fullName evidence="4">DUF2189 domain-containing protein</fullName>
    </recommendedName>
</protein>
<name>A0ABX0FN79_9BURK</name>
<dbReference type="InterPro" id="IPR047798">
    <property type="entry name" value="BPSS1780-like"/>
</dbReference>
<feature type="transmembrane region" description="Helical" evidence="1">
    <location>
        <begin position="214"/>
        <end position="236"/>
    </location>
</feature>
<keyword evidence="1" id="KW-0812">Transmembrane</keyword>
<keyword evidence="3" id="KW-1185">Reference proteome</keyword>
<dbReference type="RefSeq" id="WP_166105654.1">
    <property type="nucleotide sequence ID" value="NZ_JAADJT010000008.1"/>
</dbReference>
<feature type="transmembrane region" description="Helical" evidence="1">
    <location>
        <begin position="140"/>
        <end position="163"/>
    </location>
</feature>
<feature type="transmembrane region" description="Helical" evidence="1">
    <location>
        <begin position="93"/>
        <end position="120"/>
    </location>
</feature>
<reference evidence="3" key="1">
    <citation type="submission" date="2023-07" db="EMBL/GenBank/DDBJ databases">
        <title>Duganella aceri sp. nov., isolated from tree sap.</title>
        <authorList>
            <person name="Kim I.S."/>
        </authorList>
    </citation>
    <scope>NUCLEOTIDE SEQUENCE [LARGE SCALE GENOMIC DNA]</scope>
    <source>
        <strain evidence="3">SAP-35</strain>
    </source>
</reference>
<organism evidence="2 3">
    <name type="scientific">Duganella aceris</name>
    <dbReference type="NCBI Taxonomy" id="2703883"/>
    <lineage>
        <taxon>Bacteria</taxon>
        <taxon>Pseudomonadati</taxon>
        <taxon>Pseudomonadota</taxon>
        <taxon>Betaproteobacteria</taxon>
        <taxon>Burkholderiales</taxon>
        <taxon>Oxalobacteraceae</taxon>
        <taxon>Telluria group</taxon>
        <taxon>Duganella</taxon>
    </lineage>
</organism>
<keyword evidence="1" id="KW-1133">Transmembrane helix</keyword>
<sequence>MANIPARVGWHWVKQGLEVFRKQPGALMALFFSCMFLSLFSLFIPLVGGMAPLLMAPMFSVALLQACADIDQGKRAMPGLVFIGFRKPVRKPLLLLGVLYLLVMMVSVAVLSMLDGGVLVQMATRQIPMDQGMLENSRSALFVSSAVYMVGWMLTCLAAPLIYWQKMTLAKALFFSVVTVTRDLKAFLTTAVLLFLMFQVLTAIPVLLFDSPQIEVTAIFTIFLMMIVLMHCTLYASYRQIFGPPQAEQPAAVDLSKPE</sequence>
<evidence type="ECO:0000256" key="1">
    <source>
        <dbReference type="SAM" id="Phobius"/>
    </source>
</evidence>
<dbReference type="EMBL" id="JAADJT010000008">
    <property type="protein sequence ID" value="NGZ86064.1"/>
    <property type="molecule type" value="Genomic_DNA"/>
</dbReference>
<dbReference type="NCBIfam" id="NF041043">
    <property type="entry name" value="BPSS1780_fam"/>
    <property type="match status" value="1"/>
</dbReference>
<gene>
    <name evidence="2" type="ORF">GW587_17605</name>
</gene>
<proteinExistence type="predicted"/>
<dbReference type="Proteomes" id="UP000666369">
    <property type="component" value="Unassembled WGS sequence"/>
</dbReference>